<dbReference type="InterPro" id="IPR029044">
    <property type="entry name" value="Nucleotide-diphossugar_trans"/>
</dbReference>
<keyword evidence="3" id="KW-1185">Reference proteome</keyword>
<dbReference type="InterPro" id="IPR001173">
    <property type="entry name" value="Glyco_trans_2-like"/>
</dbReference>
<reference evidence="3" key="1">
    <citation type="submission" date="2016-10" db="EMBL/GenBank/DDBJ databases">
        <authorList>
            <person name="Varghese N."/>
            <person name="Submissions S."/>
        </authorList>
    </citation>
    <scope>NUCLEOTIDE SEQUENCE [LARGE SCALE GENOMIC DNA]</scope>
    <source>
        <strain>GEY</strain>
        <strain evidence="3">DSM 9560</strain>
    </source>
</reference>
<dbReference type="RefSeq" id="WP_091546209.1">
    <property type="nucleotide sequence ID" value="NZ_FONY01000023.1"/>
</dbReference>
<proteinExistence type="predicted"/>
<protein>
    <submittedName>
        <fullName evidence="2">Glycosyltransferase involved in cell wall bisynthesis</fullName>
    </submittedName>
</protein>
<dbReference type="CDD" id="cd00761">
    <property type="entry name" value="Glyco_tranf_GTA_type"/>
    <property type="match status" value="1"/>
</dbReference>
<evidence type="ECO:0000313" key="3">
    <source>
        <dbReference type="Proteomes" id="UP000199513"/>
    </source>
</evidence>
<dbReference type="Pfam" id="PF00535">
    <property type="entry name" value="Glycos_transf_2"/>
    <property type="match status" value="1"/>
</dbReference>
<dbReference type="Gene3D" id="3.90.550.10">
    <property type="entry name" value="Spore Coat Polysaccharide Biosynthesis Protein SpsA, Chain A"/>
    <property type="match status" value="1"/>
</dbReference>
<name>A0A1I2HBS1_9BACT</name>
<dbReference type="SUPFAM" id="SSF53448">
    <property type="entry name" value="Nucleotide-diphospho-sugar transferases"/>
    <property type="match status" value="1"/>
</dbReference>
<evidence type="ECO:0000313" key="2">
    <source>
        <dbReference type="EMBL" id="SFF27092.1"/>
    </source>
</evidence>
<feature type="domain" description="Glycosyltransferase 2-like" evidence="1">
    <location>
        <begin position="5"/>
        <end position="117"/>
    </location>
</feature>
<accession>A0A1I2HBS1</accession>
<evidence type="ECO:0000259" key="1">
    <source>
        <dbReference type="Pfam" id="PF00535"/>
    </source>
</evidence>
<dbReference type="OrthoDB" id="6307329at2"/>
<dbReference type="InterPro" id="IPR050834">
    <property type="entry name" value="Glycosyltransf_2"/>
</dbReference>
<dbReference type="AlphaFoldDB" id="A0A1I2HBS1"/>
<dbReference type="PANTHER" id="PTHR43685:SF2">
    <property type="entry name" value="GLYCOSYLTRANSFERASE 2-LIKE DOMAIN-CONTAINING PROTEIN"/>
    <property type="match status" value="1"/>
</dbReference>
<dbReference type="GO" id="GO:0016740">
    <property type="term" value="F:transferase activity"/>
    <property type="evidence" value="ECO:0007669"/>
    <property type="project" value="UniProtKB-KW"/>
</dbReference>
<dbReference type="EMBL" id="FONY01000023">
    <property type="protein sequence ID" value="SFF27092.1"/>
    <property type="molecule type" value="Genomic_DNA"/>
</dbReference>
<gene>
    <name evidence="2" type="ORF">SAMN04488541_10236</name>
</gene>
<sequence>MPFFSIVIPTYNRAHLIVPTIQSVLAQDFPDFEILIIDDGSTDDTEEVIETVFGHHEKIYYIRKKNEERSIARNTGFHLAKGEYVVFFDSDDLLLPHYLTTLYEAIEKYPECNFFATKYQIATDGEVAMNEIKDLAEGFYDYRLLLKGSILGTMVCVKRQIPNFCPFPPEFNMCEDWIFNMLNLRENKIYLIDKVGITIVNHNTRSMANNQKAIEGRLKAMQFIKEKISFLPQEAKELTGYSYYFCATHSYIEGKRKQALIFWFKTIKNLGIQTSTILLFIKILIGKKLINKVRKR</sequence>
<dbReference type="STRING" id="1003.SAMN04488541_10236"/>
<dbReference type="PANTHER" id="PTHR43685">
    <property type="entry name" value="GLYCOSYLTRANSFERASE"/>
    <property type="match status" value="1"/>
</dbReference>
<organism evidence="2 3">
    <name type="scientific">Thermoflexibacter ruber</name>
    <dbReference type="NCBI Taxonomy" id="1003"/>
    <lineage>
        <taxon>Bacteria</taxon>
        <taxon>Pseudomonadati</taxon>
        <taxon>Bacteroidota</taxon>
        <taxon>Cytophagia</taxon>
        <taxon>Cytophagales</taxon>
        <taxon>Thermoflexibacteraceae</taxon>
        <taxon>Thermoflexibacter</taxon>
    </lineage>
</organism>
<dbReference type="Proteomes" id="UP000199513">
    <property type="component" value="Unassembled WGS sequence"/>
</dbReference>
<keyword evidence="2" id="KW-0808">Transferase</keyword>